<evidence type="ECO:0000313" key="2">
    <source>
        <dbReference type="Proteomes" id="UP001152795"/>
    </source>
</evidence>
<keyword evidence="2" id="KW-1185">Reference proteome</keyword>
<name>A0A7D9EE39_PARCT</name>
<reference evidence="1" key="1">
    <citation type="submission" date="2020-04" db="EMBL/GenBank/DDBJ databases">
        <authorList>
            <person name="Alioto T."/>
            <person name="Alioto T."/>
            <person name="Gomez Garrido J."/>
        </authorList>
    </citation>
    <scope>NUCLEOTIDE SEQUENCE</scope>
    <source>
        <strain evidence="1">A484AB</strain>
    </source>
</reference>
<comment type="caution">
    <text evidence="1">The sequence shown here is derived from an EMBL/GenBank/DDBJ whole genome shotgun (WGS) entry which is preliminary data.</text>
</comment>
<protein>
    <submittedName>
        <fullName evidence="1">Uncharacterized protein</fullName>
    </submittedName>
</protein>
<accession>A0A7D9EE39</accession>
<dbReference type="InterPro" id="IPR018616">
    <property type="entry name" value="GUCD1"/>
</dbReference>
<proteinExistence type="predicted"/>
<dbReference type="PANTHER" id="PTHR31400:SF1">
    <property type="entry name" value="PROTEIN GUCD1"/>
    <property type="match status" value="1"/>
</dbReference>
<organism evidence="1 2">
    <name type="scientific">Paramuricea clavata</name>
    <name type="common">Red gorgonian</name>
    <name type="synonym">Violescent sea-whip</name>
    <dbReference type="NCBI Taxonomy" id="317549"/>
    <lineage>
        <taxon>Eukaryota</taxon>
        <taxon>Metazoa</taxon>
        <taxon>Cnidaria</taxon>
        <taxon>Anthozoa</taxon>
        <taxon>Octocorallia</taxon>
        <taxon>Malacalcyonacea</taxon>
        <taxon>Plexauridae</taxon>
        <taxon>Paramuricea</taxon>
    </lineage>
</organism>
<gene>
    <name evidence="1" type="ORF">PACLA_8A027304</name>
</gene>
<dbReference type="AlphaFoldDB" id="A0A7D9EE39"/>
<dbReference type="PANTHER" id="PTHR31400">
    <property type="entry name" value="GUANYLYL CYCLASE DOMAIN CONTAINING PROTEIN 1 GUCD1"/>
    <property type="match status" value="1"/>
</dbReference>
<sequence>MASKRTELPHVVQKFDWDCGIACIQMILLQLGQIFDASALFGALPILGVTESVWTIDLANILRHFKIDCVFYTVTCGVDPGYQDETYYKDDFKAEQTRVNTLFEKATEMGIKIVKRSITMADILTKLDEGNVAIVLVDSNILTCNSCAKKYEQCQENNAIYLPTFPFSNNDRTKDYQGHYIVLCGYDTEAGVIFCKNPSLEDVECCVNIPSFDAARKSYGTDEDIIFINMSK</sequence>
<dbReference type="EMBL" id="CACRXK020005641">
    <property type="protein sequence ID" value="CAB4006914.1"/>
    <property type="molecule type" value="Genomic_DNA"/>
</dbReference>
<evidence type="ECO:0000313" key="1">
    <source>
        <dbReference type="EMBL" id="CAB4006914.1"/>
    </source>
</evidence>
<dbReference type="OrthoDB" id="206796at2759"/>
<dbReference type="Pfam" id="PF09778">
    <property type="entry name" value="Guanylate_cyc_2"/>
    <property type="match status" value="1"/>
</dbReference>
<dbReference type="Proteomes" id="UP001152795">
    <property type="component" value="Unassembled WGS sequence"/>
</dbReference>